<accession>A0A315ZGJ7</accession>
<dbReference type="PROSITE" id="PS00092">
    <property type="entry name" value="N6_MTASE"/>
    <property type="match status" value="1"/>
</dbReference>
<dbReference type="InterPro" id="IPR002052">
    <property type="entry name" value="DNA_methylase_N6_adenine_CS"/>
</dbReference>
<dbReference type="PROSITE" id="PS51165">
    <property type="entry name" value="THUMP"/>
    <property type="match status" value="1"/>
</dbReference>
<protein>
    <submittedName>
        <fullName evidence="5">Putative N6-adenine-specific DNA methylase</fullName>
    </submittedName>
</protein>
<keyword evidence="2" id="KW-0808">Transferase</keyword>
<dbReference type="Pfam" id="PF22020">
    <property type="entry name" value="RlmL_1st"/>
    <property type="match status" value="1"/>
</dbReference>
<name>A0A315ZGJ7_SEDFL</name>
<dbReference type="InterPro" id="IPR000241">
    <property type="entry name" value="RlmKL-like_Mtase"/>
</dbReference>
<gene>
    <name evidence="5" type="ORF">BC781_101629</name>
</gene>
<keyword evidence="6" id="KW-1185">Reference proteome</keyword>
<dbReference type="InterPro" id="IPR054170">
    <property type="entry name" value="RlmL_1st"/>
</dbReference>
<feature type="domain" description="THUMP" evidence="4">
    <location>
        <begin position="48"/>
        <end position="160"/>
    </location>
</feature>
<keyword evidence="1 5" id="KW-0489">Methyltransferase</keyword>
<reference evidence="5 6" key="1">
    <citation type="submission" date="2018-03" db="EMBL/GenBank/DDBJ databases">
        <title>Genomic Encyclopedia of Archaeal and Bacterial Type Strains, Phase II (KMG-II): from individual species to whole genera.</title>
        <authorList>
            <person name="Goeker M."/>
        </authorList>
    </citation>
    <scope>NUCLEOTIDE SEQUENCE [LARGE SCALE GENOMIC DNA]</scope>
    <source>
        <strain evidence="5 6">DSM 28229</strain>
    </source>
</reference>
<dbReference type="InterPro" id="IPR004114">
    <property type="entry name" value="THUMP_dom"/>
</dbReference>
<dbReference type="EMBL" id="QGDO01000001">
    <property type="protein sequence ID" value="PWJ44279.1"/>
    <property type="molecule type" value="Genomic_DNA"/>
</dbReference>
<evidence type="ECO:0000256" key="1">
    <source>
        <dbReference type="ARBA" id="ARBA00022603"/>
    </source>
</evidence>
<dbReference type="SMART" id="SM00981">
    <property type="entry name" value="THUMP"/>
    <property type="match status" value="1"/>
</dbReference>
<dbReference type="Pfam" id="PF01170">
    <property type="entry name" value="UPF0020"/>
    <property type="match status" value="1"/>
</dbReference>
<evidence type="ECO:0000256" key="3">
    <source>
        <dbReference type="PROSITE-ProRule" id="PRU00529"/>
    </source>
</evidence>
<proteinExistence type="predicted"/>
<evidence type="ECO:0000259" key="4">
    <source>
        <dbReference type="PROSITE" id="PS51165"/>
    </source>
</evidence>
<dbReference type="RefSeq" id="WP_109615782.1">
    <property type="nucleotide sequence ID" value="NZ_QGDO01000001.1"/>
</dbReference>
<dbReference type="Proteomes" id="UP000245535">
    <property type="component" value="Unassembled WGS sequence"/>
</dbReference>
<dbReference type="PANTHER" id="PTHR47313:SF1">
    <property type="entry name" value="RIBOSOMAL RNA LARGE SUBUNIT METHYLTRANSFERASE K_L"/>
    <property type="match status" value="1"/>
</dbReference>
<dbReference type="GO" id="GO:0070043">
    <property type="term" value="F:rRNA (guanine-N7-)-methyltransferase activity"/>
    <property type="evidence" value="ECO:0007669"/>
    <property type="project" value="TreeGrafter"/>
</dbReference>
<evidence type="ECO:0000313" key="6">
    <source>
        <dbReference type="Proteomes" id="UP000245535"/>
    </source>
</evidence>
<dbReference type="CDD" id="cd11715">
    <property type="entry name" value="THUMP_AdoMetMT"/>
    <property type="match status" value="1"/>
</dbReference>
<comment type="caution">
    <text evidence="5">The sequence shown here is derived from an EMBL/GenBank/DDBJ whole genome shotgun (WGS) entry which is preliminary data.</text>
</comment>
<sequence length="392" mass="44189">MEQEQLFEMTAQTFQGLEEILAQELEGIGAENIEVKKRAVTFEGNKETMYKANLWLRTAIRVLVPLERFVAKDEDELYENAKKIDWTKYLDLYSTFAIDSSVSSPIFTHSQYVALKVKDAIADHFRERTGGKRPSVDVERPNVSIHIRISDDKCILSLDSSGTPLFRRGYKTEQKAAPLNESLAAAMIYMSGWKGERNFVDPMCGSGTILVEAALIATNTAPGLFRSEYGFLGWKDADRRLWRKLIREAKRAQKDINCKILGSDIDPDAIDVTAGNIERAGMDDYISIRQIAFQDRQVPKGEGVLICNPPYGERIGGDIEDIELLYKELGDKMKQDFTGYDAWILSASTEGLKSVGLKTSKKVDLLNGGLECKYVKYELYEGSRKEKAESEE</sequence>
<dbReference type="AlphaFoldDB" id="A0A315ZGJ7"/>
<dbReference type="SUPFAM" id="SSF53335">
    <property type="entry name" value="S-adenosyl-L-methionine-dependent methyltransferases"/>
    <property type="match status" value="1"/>
</dbReference>
<dbReference type="GO" id="GO:0008990">
    <property type="term" value="F:rRNA (guanine-N2-)-methyltransferase activity"/>
    <property type="evidence" value="ECO:0007669"/>
    <property type="project" value="TreeGrafter"/>
</dbReference>
<dbReference type="Gene3D" id="3.40.50.150">
    <property type="entry name" value="Vaccinia Virus protein VP39"/>
    <property type="match status" value="1"/>
</dbReference>
<evidence type="ECO:0000313" key="5">
    <source>
        <dbReference type="EMBL" id="PWJ44279.1"/>
    </source>
</evidence>
<dbReference type="InterPro" id="IPR029063">
    <property type="entry name" value="SAM-dependent_MTases_sf"/>
</dbReference>
<dbReference type="PANTHER" id="PTHR47313">
    <property type="entry name" value="RIBOSOMAL RNA LARGE SUBUNIT METHYLTRANSFERASE K/L"/>
    <property type="match status" value="1"/>
</dbReference>
<dbReference type="OrthoDB" id="9809404at2"/>
<organism evidence="5 6">
    <name type="scientific">Sediminitomix flava</name>
    <dbReference type="NCBI Taxonomy" id="379075"/>
    <lineage>
        <taxon>Bacteria</taxon>
        <taxon>Pseudomonadati</taxon>
        <taxon>Bacteroidota</taxon>
        <taxon>Cytophagia</taxon>
        <taxon>Cytophagales</taxon>
        <taxon>Flammeovirgaceae</taxon>
        <taxon>Sediminitomix</taxon>
    </lineage>
</organism>
<keyword evidence="3" id="KW-0694">RNA-binding</keyword>
<evidence type="ECO:0000256" key="2">
    <source>
        <dbReference type="ARBA" id="ARBA00022679"/>
    </source>
</evidence>
<dbReference type="GO" id="GO:0003723">
    <property type="term" value="F:RNA binding"/>
    <property type="evidence" value="ECO:0007669"/>
    <property type="project" value="UniProtKB-UniRule"/>
</dbReference>
<dbReference type="Gene3D" id="3.30.2130.30">
    <property type="match status" value="1"/>
</dbReference>
<dbReference type="Pfam" id="PF02926">
    <property type="entry name" value="THUMP"/>
    <property type="match status" value="1"/>
</dbReference>